<dbReference type="Pfam" id="PF14870">
    <property type="entry name" value="PSII_BNR"/>
    <property type="match status" value="1"/>
</dbReference>
<protein>
    <submittedName>
        <fullName evidence="5">YCF48-related protein</fullName>
    </submittedName>
</protein>
<keyword evidence="6" id="KW-1185">Reference proteome</keyword>
<dbReference type="RefSeq" id="WP_311575752.1">
    <property type="nucleotide sequence ID" value="NZ_JAVRIF010000001.1"/>
</dbReference>
<gene>
    <name evidence="5" type="ORF">RM573_00690</name>
</gene>
<dbReference type="InterPro" id="IPR028203">
    <property type="entry name" value="PSII_CF48-like_dom"/>
</dbReference>
<name>A0ABU2ZX38_9GAMM</name>
<dbReference type="InterPro" id="IPR015943">
    <property type="entry name" value="WD40/YVTN_repeat-like_dom_sf"/>
</dbReference>
<sequence length="336" mass="37422">MRVMTGLIFCLFLSLVSKAEQQVTPAMMSPLAVKSMLFDVTNVEDKFMIAVGERGHILRAENLEDWQQMPVPTQTTLTAVTFVNSLLGWAVGHDGLILHSSDGGFTWQIQQFLPHQQKPLLDVAFINEQEGVALGAYGLFFRTLDGGLTWQQEFHTSLLSQDDLDYLAELKQEDEQTYLDERASILPHFNRIFLDGRTTYLVGEVGLIAKSNDFGKNWQRFDDIYHGSFFDVARTQQGNLLTVGLRGNSFRSLTNGSPWQKSETSVTTLLNSIVLATETQLFLLGNNGVLLESNDDGSTYTKHLQNDGKALLAGTVFNQQLVVASEVGIKVLQVIN</sequence>
<evidence type="ECO:0000256" key="1">
    <source>
        <dbReference type="ARBA" id="ARBA00022531"/>
    </source>
</evidence>
<dbReference type="Proteomes" id="UP001266357">
    <property type="component" value="Unassembled WGS sequence"/>
</dbReference>
<feature type="signal peptide" evidence="3">
    <location>
        <begin position="1"/>
        <end position="19"/>
    </location>
</feature>
<dbReference type="SUPFAM" id="SSF110296">
    <property type="entry name" value="Oligoxyloglucan reducing end-specific cellobiohydrolase"/>
    <property type="match status" value="1"/>
</dbReference>
<feature type="chain" id="PRO_5045528839" evidence="3">
    <location>
        <begin position="20"/>
        <end position="336"/>
    </location>
</feature>
<dbReference type="EMBL" id="JAVRIF010000001">
    <property type="protein sequence ID" value="MDT0602105.1"/>
    <property type="molecule type" value="Genomic_DNA"/>
</dbReference>
<evidence type="ECO:0000256" key="3">
    <source>
        <dbReference type="SAM" id="SignalP"/>
    </source>
</evidence>
<keyword evidence="3" id="KW-0732">Signal</keyword>
<evidence type="ECO:0000313" key="5">
    <source>
        <dbReference type="EMBL" id="MDT0602105.1"/>
    </source>
</evidence>
<evidence type="ECO:0000259" key="4">
    <source>
        <dbReference type="Pfam" id="PF14870"/>
    </source>
</evidence>
<proteinExistence type="predicted"/>
<evidence type="ECO:0000256" key="2">
    <source>
        <dbReference type="ARBA" id="ARBA00023276"/>
    </source>
</evidence>
<reference evidence="5 6" key="1">
    <citation type="submission" date="2023-09" db="EMBL/GenBank/DDBJ databases">
        <authorList>
            <person name="Rey-Velasco X."/>
        </authorList>
    </citation>
    <scope>NUCLEOTIDE SEQUENCE [LARGE SCALE GENOMIC DNA]</scope>
    <source>
        <strain evidence="5 6">W431</strain>
    </source>
</reference>
<organism evidence="5 6">
    <name type="scientific">Thalassotalea castellviae</name>
    <dbReference type="NCBI Taxonomy" id="3075612"/>
    <lineage>
        <taxon>Bacteria</taxon>
        <taxon>Pseudomonadati</taxon>
        <taxon>Pseudomonadota</taxon>
        <taxon>Gammaproteobacteria</taxon>
        <taxon>Alteromonadales</taxon>
        <taxon>Colwelliaceae</taxon>
        <taxon>Thalassotalea</taxon>
    </lineage>
</organism>
<evidence type="ECO:0000313" key="6">
    <source>
        <dbReference type="Proteomes" id="UP001266357"/>
    </source>
</evidence>
<feature type="domain" description="Photosynthesis system II assembly factor Ycf48/Hcf136-like" evidence="4">
    <location>
        <begin position="62"/>
        <end position="111"/>
    </location>
</feature>
<keyword evidence="2" id="KW-0604">Photosystem II</keyword>
<dbReference type="PANTHER" id="PTHR47199:SF2">
    <property type="entry name" value="PHOTOSYSTEM II STABILITY_ASSEMBLY FACTOR HCF136, CHLOROPLASTIC"/>
    <property type="match status" value="1"/>
</dbReference>
<keyword evidence="1" id="KW-0602">Photosynthesis</keyword>
<dbReference type="PANTHER" id="PTHR47199">
    <property type="entry name" value="PHOTOSYSTEM II STABILITY/ASSEMBLY FACTOR HCF136, CHLOROPLASTIC"/>
    <property type="match status" value="1"/>
</dbReference>
<dbReference type="Gene3D" id="2.130.10.10">
    <property type="entry name" value="YVTN repeat-like/Quinoprotein amine dehydrogenase"/>
    <property type="match status" value="2"/>
</dbReference>
<comment type="caution">
    <text evidence="5">The sequence shown here is derived from an EMBL/GenBank/DDBJ whole genome shotgun (WGS) entry which is preliminary data.</text>
</comment>
<accession>A0ABU2ZX38</accession>